<organism evidence="1 2">
    <name type="scientific">Enterobacter hormaechei</name>
    <dbReference type="NCBI Taxonomy" id="158836"/>
    <lineage>
        <taxon>Bacteria</taxon>
        <taxon>Pseudomonadati</taxon>
        <taxon>Pseudomonadota</taxon>
        <taxon>Gammaproteobacteria</taxon>
        <taxon>Enterobacterales</taxon>
        <taxon>Enterobacteriaceae</taxon>
        <taxon>Enterobacter</taxon>
        <taxon>Enterobacter cloacae complex</taxon>
    </lineage>
</organism>
<proteinExistence type="predicted"/>
<reference evidence="1 2" key="1">
    <citation type="submission" date="2016-03" db="EMBL/GenBank/DDBJ databases">
        <authorList>
            <consortium name="Pathogen Informatics"/>
        </authorList>
    </citation>
    <scope>NUCLEOTIDE SEQUENCE [LARGE SCALE GENOMIC DNA]</scope>
    <source>
        <strain evidence="2">e1424</strain>
    </source>
</reference>
<evidence type="ECO:0000313" key="2">
    <source>
        <dbReference type="Proteomes" id="UP000076205"/>
    </source>
</evidence>
<dbReference type="EMBL" id="FJYW01000010">
    <property type="protein sequence ID" value="CZY06118.1"/>
    <property type="molecule type" value="Genomic_DNA"/>
</dbReference>
<dbReference type="AlphaFoldDB" id="A0A822X0G2"/>
<gene>
    <name evidence="1" type="ORF">SAMEA2273352_04043</name>
</gene>
<evidence type="ECO:0000313" key="1">
    <source>
        <dbReference type="EMBL" id="CZY06118.1"/>
    </source>
</evidence>
<comment type="caution">
    <text evidence="1">The sequence shown here is derived from an EMBL/GenBank/DDBJ whole genome shotgun (WGS) entry which is preliminary data.</text>
</comment>
<accession>A0A822X0G2</accession>
<dbReference type="Proteomes" id="UP000076205">
    <property type="component" value="Unassembled WGS sequence"/>
</dbReference>
<protein>
    <submittedName>
        <fullName evidence="1">Uncharacterized protein</fullName>
    </submittedName>
</protein>
<sequence length="110" mass="12317">MLCACLFTTSGSVVLWSLSHSQKENFMRGVVVHNEHRIGYIVIRDQFGEFTVAELSGGYEVVKGDIIEGNIHSEGDETLYNLTQAEHQKVYVQGHGMSEQASILMIRSTR</sequence>
<name>A0A822X0G2_9ENTR</name>